<sequence length="123" mass="13629">MDDSVRTRGKRRNVSKTGCAVEATLSVIGGVWKPVILFHLLKGKLRFNALCRLVPAATPRMLTLQLRELEADGIINRTVFPEVPPKVEYELTGLGHSLAPILISMRDWGERIQGDQAHPSAKC</sequence>
<dbReference type="InterPro" id="IPR002577">
    <property type="entry name" value="HTH_HxlR"/>
</dbReference>
<organism evidence="6 7">
    <name type="scientific">Ochrobactrum soli</name>
    <dbReference type="NCBI Taxonomy" id="2448455"/>
    <lineage>
        <taxon>Bacteria</taxon>
        <taxon>Pseudomonadati</taxon>
        <taxon>Pseudomonadota</taxon>
        <taxon>Alphaproteobacteria</taxon>
        <taxon>Hyphomicrobiales</taxon>
        <taxon>Brucellaceae</taxon>
        <taxon>Brucella/Ochrobactrum group</taxon>
        <taxon>Ochrobactrum</taxon>
    </lineage>
</organism>
<dbReference type="Proteomes" id="UP000246073">
    <property type="component" value="Unassembled WGS sequence"/>
</dbReference>
<proteinExistence type="predicted"/>
<reference evidence="7" key="1">
    <citation type="submission" date="2017-12" db="EMBL/GenBank/DDBJ databases">
        <authorList>
            <person name="Diaz M."/>
        </authorList>
    </citation>
    <scope>NUCLEOTIDE SEQUENCE [LARGE SCALE GENOMIC DNA]</scope>
    <source>
        <strain evidence="7">FI11154</strain>
    </source>
</reference>
<reference evidence="6" key="2">
    <citation type="submission" date="2017-12" db="EMBL/GenBank/DDBJ databases">
        <authorList>
            <person name="Hurst M.R.H."/>
        </authorList>
    </citation>
    <scope>NUCLEOTIDE SEQUENCE [LARGE SCALE GENOMIC DNA]</scope>
    <source>
        <strain evidence="6">FI11154</strain>
    </source>
</reference>
<dbReference type="InterPro" id="IPR036390">
    <property type="entry name" value="WH_DNA-bd_sf"/>
</dbReference>
<dbReference type="PANTHER" id="PTHR33204:SF33">
    <property type="entry name" value="TRANSCRIPTIONAL REGULATOR, MARR FAMILY"/>
    <property type="match status" value="1"/>
</dbReference>
<dbReference type="AlphaFoldDB" id="A0A2P9HDF4"/>
<dbReference type="Gene3D" id="1.10.10.10">
    <property type="entry name" value="Winged helix-like DNA-binding domain superfamily/Winged helix DNA-binding domain"/>
    <property type="match status" value="1"/>
</dbReference>
<evidence type="ECO:0000256" key="2">
    <source>
        <dbReference type="ARBA" id="ARBA00023125"/>
    </source>
</evidence>
<evidence type="ECO:0000256" key="1">
    <source>
        <dbReference type="ARBA" id="ARBA00023015"/>
    </source>
</evidence>
<keyword evidence="1" id="KW-0805">Transcription regulation</keyword>
<evidence type="ECO:0000313" key="6">
    <source>
        <dbReference type="EMBL" id="SPL61890.1"/>
    </source>
</evidence>
<reference evidence="5 8" key="3">
    <citation type="submission" date="2020-05" db="EMBL/GenBank/DDBJ databases">
        <title>Draft Genome Sequence of Ochrobactrum soli Isolated from Stable Fly Gut.</title>
        <authorList>
            <person name="Pileggi M.T."/>
            <person name="Vazhakkala L.J."/>
            <person name="Wong C.N."/>
        </authorList>
    </citation>
    <scope>NUCLEOTIDE SEQUENCE [LARGE SCALE GENOMIC DNA]</scope>
    <source>
        <strain evidence="5 8">MTP-C0764</strain>
    </source>
</reference>
<dbReference type="EMBL" id="OOFM01000001">
    <property type="protein sequence ID" value="SPL61890.1"/>
    <property type="molecule type" value="Genomic_DNA"/>
</dbReference>
<dbReference type="SUPFAM" id="SSF46785">
    <property type="entry name" value="Winged helix' DNA-binding domain"/>
    <property type="match status" value="1"/>
</dbReference>
<keyword evidence="3" id="KW-0804">Transcription</keyword>
<evidence type="ECO:0000256" key="3">
    <source>
        <dbReference type="ARBA" id="ARBA00023163"/>
    </source>
</evidence>
<dbReference type="PANTHER" id="PTHR33204">
    <property type="entry name" value="TRANSCRIPTIONAL REGULATOR, MARR FAMILY"/>
    <property type="match status" value="1"/>
</dbReference>
<dbReference type="Proteomes" id="UP000574931">
    <property type="component" value="Unassembled WGS sequence"/>
</dbReference>
<dbReference type="PROSITE" id="PS51118">
    <property type="entry name" value="HTH_HXLR"/>
    <property type="match status" value="1"/>
</dbReference>
<protein>
    <submittedName>
        <fullName evidence="5">Helix-turn-helix transcriptional regulator</fullName>
    </submittedName>
    <submittedName>
        <fullName evidence="6">Transcriptional regulator, HxlR family</fullName>
    </submittedName>
</protein>
<feature type="domain" description="HTH hxlR-type" evidence="4">
    <location>
        <begin position="19"/>
        <end position="117"/>
    </location>
</feature>
<keyword evidence="8" id="KW-1185">Reference proteome</keyword>
<gene>
    <name evidence="5" type="ORF">HKX02_06700</name>
    <name evidence="6" type="ORF">OHAE_4682</name>
</gene>
<evidence type="ECO:0000313" key="8">
    <source>
        <dbReference type="Proteomes" id="UP000574931"/>
    </source>
</evidence>
<dbReference type="RefSeq" id="WP_109366064.1">
    <property type="nucleotide sequence ID" value="NZ_JABFCY010000003.1"/>
</dbReference>
<keyword evidence="2" id="KW-0238">DNA-binding</keyword>
<dbReference type="Pfam" id="PF01638">
    <property type="entry name" value="HxlR"/>
    <property type="match status" value="1"/>
</dbReference>
<dbReference type="EMBL" id="JABFCY010000003">
    <property type="protein sequence ID" value="NNU59948.1"/>
    <property type="molecule type" value="Genomic_DNA"/>
</dbReference>
<evidence type="ECO:0000313" key="7">
    <source>
        <dbReference type="Proteomes" id="UP000246073"/>
    </source>
</evidence>
<evidence type="ECO:0000259" key="4">
    <source>
        <dbReference type="PROSITE" id="PS51118"/>
    </source>
</evidence>
<dbReference type="InterPro" id="IPR036388">
    <property type="entry name" value="WH-like_DNA-bd_sf"/>
</dbReference>
<evidence type="ECO:0000313" key="5">
    <source>
        <dbReference type="EMBL" id="NNU59948.1"/>
    </source>
</evidence>
<dbReference type="GO" id="GO:0003677">
    <property type="term" value="F:DNA binding"/>
    <property type="evidence" value="ECO:0007669"/>
    <property type="project" value="UniProtKB-KW"/>
</dbReference>
<name>A0A2P9HDF4_9HYPH</name>
<accession>A0A2P9HDF4</accession>